<dbReference type="EMBL" id="JBBMFM010000045">
    <property type="protein sequence ID" value="MEQ2425909.1"/>
    <property type="molecule type" value="Genomic_DNA"/>
</dbReference>
<dbReference type="InterPro" id="IPR050490">
    <property type="entry name" value="Bact_solute-bd_prot1"/>
</dbReference>
<evidence type="ECO:0000313" key="4">
    <source>
        <dbReference type="Proteomes" id="UP001454086"/>
    </source>
</evidence>
<dbReference type="SUPFAM" id="SSF53850">
    <property type="entry name" value="Periplasmic binding protein-like II"/>
    <property type="match status" value="1"/>
</dbReference>
<accession>A0ABV1D9V4</accession>
<comment type="caution">
    <text evidence="3">The sequence shown here is derived from an EMBL/GenBank/DDBJ whole genome shotgun (WGS) entry which is preliminary data.</text>
</comment>
<dbReference type="RefSeq" id="WP_008719529.1">
    <property type="nucleotide sequence ID" value="NZ_JBBMFM010000045.1"/>
</dbReference>
<feature type="compositionally biased region" description="Low complexity" evidence="1">
    <location>
        <begin position="32"/>
        <end position="42"/>
    </location>
</feature>
<proteinExistence type="predicted"/>
<dbReference type="Pfam" id="PF01547">
    <property type="entry name" value="SBP_bac_1"/>
    <property type="match status" value="1"/>
</dbReference>
<name>A0ABV1D9V4_9FIRM</name>
<sequence>MKKLALLTAIALLTVSSLVGCSPKEVKEPTDSKSSVSESGSSTAAQDQEDKPNVRVWIKKSFSEAADNALAERLKEFGTSTGKCTVEVEFIPNANFGEKYAAAVESGEVPDVAFMTLYLLRQYYDNGLMMEISDVVDGIEGSGHTLSEKAKSAATFDDGLYAVPYYLNGAAMFYRKDYLKQAGWDEPPVTWEEVRQCAKDVTEKVEGVYGLGFTYGKCPDTENNGRSALFSLGGHIFDMEGNLSLSAPETLEALQWICDLYLVDESVPPTAVSWDDAGNNTAFLSGQVAMIFNAASLTMELQKPENAEFAANVGVANMPSGVDGTKVCNGPQYLSIFKNAKNPDLAKELIQYNMNYDWYSGWVDEMKYGVQPAFADIKYDDPYILPYIDSNENSVWQGYPGPYTGIAAKAWSAFKLTDVFQRVLVDQVPVDQAAAEIQDQIKALE</sequence>
<keyword evidence="2" id="KW-0732">Signal</keyword>
<dbReference type="Proteomes" id="UP001454086">
    <property type="component" value="Unassembled WGS sequence"/>
</dbReference>
<evidence type="ECO:0000256" key="2">
    <source>
        <dbReference type="SAM" id="SignalP"/>
    </source>
</evidence>
<dbReference type="PANTHER" id="PTHR43649:SF12">
    <property type="entry name" value="DIACETYLCHITOBIOSE BINDING PROTEIN DASA"/>
    <property type="match status" value="1"/>
</dbReference>
<evidence type="ECO:0000256" key="1">
    <source>
        <dbReference type="SAM" id="MobiDB-lite"/>
    </source>
</evidence>
<dbReference type="PROSITE" id="PS51257">
    <property type="entry name" value="PROKAR_LIPOPROTEIN"/>
    <property type="match status" value="1"/>
</dbReference>
<protein>
    <submittedName>
        <fullName evidence="3">Sugar ABC transporter substrate-binding protein</fullName>
    </submittedName>
</protein>
<reference evidence="3 4" key="1">
    <citation type="submission" date="2024-03" db="EMBL/GenBank/DDBJ databases">
        <title>Human intestinal bacterial collection.</title>
        <authorList>
            <person name="Pauvert C."/>
            <person name="Hitch T.C.A."/>
            <person name="Clavel T."/>
        </authorList>
    </citation>
    <scope>NUCLEOTIDE SEQUENCE [LARGE SCALE GENOMIC DNA]</scope>
    <source>
        <strain evidence="3 4">CLA-SR-H021</strain>
    </source>
</reference>
<dbReference type="PANTHER" id="PTHR43649">
    <property type="entry name" value="ARABINOSE-BINDING PROTEIN-RELATED"/>
    <property type="match status" value="1"/>
</dbReference>
<evidence type="ECO:0000313" key="3">
    <source>
        <dbReference type="EMBL" id="MEQ2425909.1"/>
    </source>
</evidence>
<organism evidence="3 4">
    <name type="scientific">Enterocloster hominis</name>
    <name type="common">ex Hitch et al. 2024</name>
    <dbReference type="NCBI Taxonomy" id="1917870"/>
    <lineage>
        <taxon>Bacteria</taxon>
        <taxon>Bacillati</taxon>
        <taxon>Bacillota</taxon>
        <taxon>Clostridia</taxon>
        <taxon>Lachnospirales</taxon>
        <taxon>Lachnospiraceae</taxon>
        <taxon>Enterocloster</taxon>
    </lineage>
</organism>
<dbReference type="InterPro" id="IPR006059">
    <property type="entry name" value="SBP"/>
</dbReference>
<keyword evidence="4" id="KW-1185">Reference proteome</keyword>
<feature type="region of interest" description="Disordered" evidence="1">
    <location>
        <begin position="23"/>
        <end position="51"/>
    </location>
</feature>
<gene>
    <name evidence="3" type="ORF">WMQ36_13085</name>
</gene>
<dbReference type="Gene3D" id="3.40.190.10">
    <property type="entry name" value="Periplasmic binding protein-like II"/>
    <property type="match status" value="1"/>
</dbReference>
<feature type="signal peptide" evidence="2">
    <location>
        <begin position="1"/>
        <end position="21"/>
    </location>
</feature>
<dbReference type="CDD" id="cd13585">
    <property type="entry name" value="PBP2_TMBP_like"/>
    <property type="match status" value="1"/>
</dbReference>
<feature type="chain" id="PRO_5047222109" evidence="2">
    <location>
        <begin position="22"/>
        <end position="445"/>
    </location>
</feature>